<dbReference type="EMBL" id="BORT01000023">
    <property type="protein sequence ID" value="GIO49612.1"/>
    <property type="molecule type" value="Genomic_DNA"/>
</dbReference>
<dbReference type="AlphaFoldDB" id="A0A919YJU3"/>
<sequence length="164" mass="18869">MIGRPDGLLIALFIDKQQCCHSGTFVGNYSEFRPDVNLLNNQDKLQKYYEDSRYLCVMLHNCIRTQKDFKEVIGLTNENVQINWVIIFDALDHIFKHYTAMSSSGLPIIQTMPSIKQDAIKIRHYLRKRKEEFDLISLSALNIPAPMEFGMQLKRVVVGAGAFN</sequence>
<name>A0A919YJU3_9BACL</name>
<keyword evidence="2" id="KW-1185">Reference proteome</keyword>
<reference evidence="1 2" key="1">
    <citation type="submission" date="2021-03" db="EMBL/GenBank/DDBJ databases">
        <title>Antimicrobial resistance genes in bacteria isolated from Japanese honey, and their potential for conferring macrolide and lincosamide resistance in the American foulbrood pathogen Paenibacillus larvae.</title>
        <authorList>
            <person name="Okamoto M."/>
            <person name="Kumagai M."/>
            <person name="Kanamori H."/>
            <person name="Takamatsu D."/>
        </authorList>
    </citation>
    <scope>NUCLEOTIDE SEQUENCE [LARGE SCALE GENOMIC DNA]</scope>
    <source>
        <strain evidence="1 2">J34TS1</strain>
    </source>
</reference>
<evidence type="ECO:0000313" key="2">
    <source>
        <dbReference type="Proteomes" id="UP000682811"/>
    </source>
</evidence>
<proteinExistence type="predicted"/>
<dbReference type="RefSeq" id="WP_127505937.1">
    <property type="nucleotide sequence ID" value="NZ_AP025343.1"/>
</dbReference>
<gene>
    <name evidence="1" type="ORF">J34TS1_43770</name>
</gene>
<evidence type="ECO:0000313" key="1">
    <source>
        <dbReference type="EMBL" id="GIO49612.1"/>
    </source>
</evidence>
<comment type="caution">
    <text evidence="1">The sequence shown here is derived from an EMBL/GenBank/DDBJ whole genome shotgun (WGS) entry which is preliminary data.</text>
</comment>
<accession>A0A919YJU3</accession>
<organism evidence="1 2">
    <name type="scientific">Paenibacillus azoreducens</name>
    <dbReference type="NCBI Taxonomy" id="116718"/>
    <lineage>
        <taxon>Bacteria</taxon>
        <taxon>Bacillati</taxon>
        <taxon>Bacillota</taxon>
        <taxon>Bacilli</taxon>
        <taxon>Bacillales</taxon>
        <taxon>Paenibacillaceae</taxon>
        <taxon>Paenibacillus</taxon>
    </lineage>
</organism>
<dbReference type="Proteomes" id="UP000682811">
    <property type="component" value="Unassembled WGS sequence"/>
</dbReference>
<protein>
    <submittedName>
        <fullName evidence="1">Uncharacterized protein</fullName>
    </submittedName>
</protein>